<name>A0A1M7S926_9BACT</name>
<dbReference type="EMBL" id="FRDI01000003">
    <property type="protein sequence ID" value="SHN54950.1"/>
    <property type="molecule type" value="Genomic_DNA"/>
</dbReference>
<protein>
    <submittedName>
        <fullName evidence="1">Uncharacterized protein</fullName>
    </submittedName>
</protein>
<dbReference type="AlphaFoldDB" id="A0A1M7S926"/>
<sequence length="238" mass="28063">MSEYSFSAPLRPFYQGQLDFFCAIYAVLNALKISYEINNQDALFLFKETLKDISKEETYWQATLNNHTDFHWLPLWLLYQSSDRYPIRVEQPFTVKGIEKWAFHKKNKTQKFLSETKDIQTEKLITHLPLFLPEACLIKKDRSQMLAQKIEEWLASGMCRSVILRFHRHLPFSDKALVSHWTTGYYMVGNELRLLDASKEKNAIHSIPLDNICTRIKDISKDKLIRIEPESVYLIEPL</sequence>
<dbReference type="OrthoDB" id="5452950at2"/>
<evidence type="ECO:0000313" key="1">
    <source>
        <dbReference type="EMBL" id="SHN54950.1"/>
    </source>
</evidence>
<organism evidence="1 2">
    <name type="scientific">Desulfovibrio litoralis DSM 11393</name>
    <dbReference type="NCBI Taxonomy" id="1121455"/>
    <lineage>
        <taxon>Bacteria</taxon>
        <taxon>Pseudomonadati</taxon>
        <taxon>Thermodesulfobacteriota</taxon>
        <taxon>Desulfovibrionia</taxon>
        <taxon>Desulfovibrionales</taxon>
        <taxon>Desulfovibrionaceae</taxon>
        <taxon>Desulfovibrio</taxon>
    </lineage>
</organism>
<dbReference type="Proteomes" id="UP000186469">
    <property type="component" value="Unassembled WGS sequence"/>
</dbReference>
<gene>
    <name evidence="1" type="ORF">SAMN02745728_00609</name>
</gene>
<keyword evidence="2" id="KW-1185">Reference proteome</keyword>
<proteinExistence type="predicted"/>
<evidence type="ECO:0000313" key="2">
    <source>
        <dbReference type="Proteomes" id="UP000186469"/>
    </source>
</evidence>
<dbReference type="RefSeq" id="WP_072696309.1">
    <property type="nucleotide sequence ID" value="NZ_FRDI01000003.1"/>
</dbReference>
<reference evidence="1 2" key="1">
    <citation type="submission" date="2016-12" db="EMBL/GenBank/DDBJ databases">
        <authorList>
            <person name="Song W.-J."/>
            <person name="Kurnit D.M."/>
        </authorList>
    </citation>
    <scope>NUCLEOTIDE SEQUENCE [LARGE SCALE GENOMIC DNA]</scope>
    <source>
        <strain evidence="1 2">DSM 11393</strain>
    </source>
</reference>
<accession>A0A1M7S926</accession>